<dbReference type="Gene3D" id="3.40.30.10">
    <property type="entry name" value="Glutaredoxin"/>
    <property type="match status" value="1"/>
</dbReference>
<dbReference type="CDD" id="cd02947">
    <property type="entry name" value="TRX_family"/>
    <property type="match status" value="1"/>
</dbReference>
<keyword evidence="2" id="KW-0249">Electron transport</keyword>
<protein>
    <submittedName>
        <fullName evidence="6">Thioredoxin</fullName>
        <ecNumber evidence="6">1.8.4.2</ecNumber>
    </submittedName>
</protein>
<proteinExistence type="predicted"/>
<dbReference type="SUPFAM" id="SSF52833">
    <property type="entry name" value="Thioredoxin-like"/>
    <property type="match status" value="1"/>
</dbReference>
<evidence type="ECO:0000256" key="1">
    <source>
        <dbReference type="ARBA" id="ARBA00022448"/>
    </source>
</evidence>
<name>K1TQX6_9ZZZZ</name>
<sequence>MFATKVFPQGGRHDLKGGHFMAVLHLTKENFESKVLKSDKKVLVDFWATWCGPCQMVSPIIEELGEELTDVKVCKVDVDKEPEISIQYNIMSIPTLIVFENGEIANKTIGACTKDEILDLLK</sequence>
<dbReference type="PROSITE" id="PS00194">
    <property type="entry name" value="THIOREDOXIN_1"/>
    <property type="match status" value="1"/>
</dbReference>
<reference evidence="6" key="1">
    <citation type="journal article" date="2013" name="Environ. Microbiol.">
        <title>Microbiota from the distal guts of lean and obese adolescents exhibit partial functional redundancy besides clear differences in community structure.</title>
        <authorList>
            <person name="Ferrer M."/>
            <person name="Ruiz A."/>
            <person name="Lanza F."/>
            <person name="Haange S.B."/>
            <person name="Oberbach A."/>
            <person name="Till H."/>
            <person name="Bargiela R."/>
            <person name="Campoy C."/>
            <person name="Segura M.T."/>
            <person name="Richter M."/>
            <person name="von Bergen M."/>
            <person name="Seifert J."/>
            <person name="Suarez A."/>
        </authorList>
    </citation>
    <scope>NUCLEOTIDE SEQUENCE</scope>
</reference>
<evidence type="ECO:0000259" key="5">
    <source>
        <dbReference type="PROSITE" id="PS51352"/>
    </source>
</evidence>
<organism evidence="6">
    <name type="scientific">human gut metagenome</name>
    <dbReference type="NCBI Taxonomy" id="408170"/>
    <lineage>
        <taxon>unclassified sequences</taxon>
        <taxon>metagenomes</taxon>
        <taxon>organismal metagenomes</taxon>
    </lineage>
</organism>
<dbReference type="PRINTS" id="PR00421">
    <property type="entry name" value="THIOREDOXIN"/>
</dbReference>
<dbReference type="NCBIfam" id="TIGR01068">
    <property type="entry name" value="thioredoxin"/>
    <property type="match status" value="1"/>
</dbReference>
<dbReference type="PANTHER" id="PTHR45663">
    <property type="entry name" value="GEO12009P1"/>
    <property type="match status" value="1"/>
</dbReference>
<dbReference type="GO" id="GO:0019153">
    <property type="term" value="F:protein-disulfide reductase (glutathione) activity"/>
    <property type="evidence" value="ECO:0007669"/>
    <property type="project" value="UniProtKB-EC"/>
</dbReference>
<dbReference type="InterPro" id="IPR005746">
    <property type="entry name" value="Thioredoxin"/>
</dbReference>
<accession>K1TQX6</accession>
<dbReference type="EC" id="1.8.4.2" evidence="6"/>
<keyword evidence="1" id="KW-0813">Transport</keyword>
<dbReference type="InterPro" id="IPR017937">
    <property type="entry name" value="Thioredoxin_CS"/>
</dbReference>
<evidence type="ECO:0000256" key="2">
    <source>
        <dbReference type="ARBA" id="ARBA00022982"/>
    </source>
</evidence>
<dbReference type="FunFam" id="3.40.30.10:FF:000001">
    <property type="entry name" value="Thioredoxin"/>
    <property type="match status" value="1"/>
</dbReference>
<dbReference type="PIRSF" id="PIRSF000077">
    <property type="entry name" value="Thioredoxin"/>
    <property type="match status" value="1"/>
</dbReference>
<keyword evidence="4" id="KW-0676">Redox-active center</keyword>
<feature type="domain" description="Thioredoxin" evidence="5">
    <location>
        <begin position="15"/>
        <end position="122"/>
    </location>
</feature>
<evidence type="ECO:0000256" key="3">
    <source>
        <dbReference type="ARBA" id="ARBA00023157"/>
    </source>
</evidence>
<dbReference type="InterPro" id="IPR036249">
    <property type="entry name" value="Thioredoxin-like_sf"/>
</dbReference>
<dbReference type="AlphaFoldDB" id="K1TQX6"/>
<keyword evidence="3" id="KW-1015">Disulfide bond</keyword>
<keyword evidence="6" id="KW-0560">Oxidoreductase</keyword>
<dbReference type="EMBL" id="AJWZ01002804">
    <property type="protein sequence ID" value="EKC69964.1"/>
    <property type="molecule type" value="Genomic_DNA"/>
</dbReference>
<gene>
    <name evidence="6" type="ORF">OBE_04126</name>
</gene>
<dbReference type="PANTHER" id="PTHR45663:SF11">
    <property type="entry name" value="GEO12009P1"/>
    <property type="match status" value="1"/>
</dbReference>
<dbReference type="GO" id="GO:0045454">
    <property type="term" value="P:cell redox homeostasis"/>
    <property type="evidence" value="ECO:0007669"/>
    <property type="project" value="TreeGrafter"/>
</dbReference>
<comment type="caution">
    <text evidence="6">The sequence shown here is derived from an EMBL/GenBank/DDBJ whole genome shotgun (WGS) entry which is preliminary data.</text>
</comment>
<dbReference type="GO" id="GO:0005829">
    <property type="term" value="C:cytosol"/>
    <property type="evidence" value="ECO:0007669"/>
    <property type="project" value="TreeGrafter"/>
</dbReference>
<evidence type="ECO:0000256" key="4">
    <source>
        <dbReference type="ARBA" id="ARBA00023284"/>
    </source>
</evidence>
<evidence type="ECO:0000313" key="6">
    <source>
        <dbReference type="EMBL" id="EKC69964.1"/>
    </source>
</evidence>
<dbReference type="Pfam" id="PF00085">
    <property type="entry name" value="Thioredoxin"/>
    <property type="match status" value="1"/>
</dbReference>
<dbReference type="InterPro" id="IPR013766">
    <property type="entry name" value="Thioredoxin_domain"/>
</dbReference>
<dbReference type="PROSITE" id="PS51352">
    <property type="entry name" value="THIOREDOXIN_2"/>
    <property type="match status" value="1"/>
</dbReference>